<dbReference type="Proteomes" id="UP000249794">
    <property type="component" value="Unassembled WGS sequence"/>
</dbReference>
<accession>A0A2W4XK53</accession>
<reference evidence="1 2" key="2">
    <citation type="submission" date="2018-06" db="EMBL/GenBank/DDBJ databases">
        <title>Metagenomic assembly of (sub)arctic Cyanobacteria and their associated microbiome from non-axenic cultures.</title>
        <authorList>
            <person name="Baurain D."/>
        </authorList>
    </citation>
    <scope>NUCLEOTIDE SEQUENCE [LARGE SCALE GENOMIC DNA]</scope>
    <source>
        <strain evidence="1">ULC027bin1</strain>
    </source>
</reference>
<proteinExistence type="predicted"/>
<dbReference type="EMBL" id="QBMP01000069">
    <property type="protein sequence ID" value="PZO56487.1"/>
    <property type="molecule type" value="Genomic_DNA"/>
</dbReference>
<name>A0A2W4XK53_9CYAN</name>
<sequence>MQNKGTQNRLVDCVGQTFVIAYKEPTEQLTATLIGAGFDCSVLRQVHQSGYERYSASFLCLLNHRSAWELALRSQKPTLIVEADFVPVKNLATLPPPFDPADDDLGIAWLYTCAAQVYSVLDLPSGQYAQGYSTSMVAYVITAKSARSLIDLAAQVEKDPGPRAYSPWDSGIEYYLRDRALHNYVPFRNYGEHGGVPNPEHGKHKLSKAHRADVLYGSLAFAPMYATATGWVNYGQWLKGRAYGRIKGLARLFLLKYLRAEVVKKSSQGKRLIVWALARQFG</sequence>
<protein>
    <submittedName>
        <fullName evidence="1">LPS biosynthesis glycosyltransferase</fullName>
    </submittedName>
</protein>
<reference evidence="2" key="1">
    <citation type="submission" date="2018-04" db="EMBL/GenBank/DDBJ databases">
        <authorList>
            <person name="Cornet L."/>
        </authorList>
    </citation>
    <scope>NUCLEOTIDE SEQUENCE [LARGE SCALE GENOMIC DNA]</scope>
</reference>
<evidence type="ECO:0000313" key="1">
    <source>
        <dbReference type="EMBL" id="PZO56487.1"/>
    </source>
</evidence>
<keyword evidence="1" id="KW-0808">Transferase</keyword>
<comment type="caution">
    <text evidence="1">The sequence shown here is derived from an EMBL/GenBank/DDBJ whole genome shotgun (WGS) entry which is preliminary data.</text>
</comment>
<organism evidence="1 2">
    <name type="scientific">Phormidesmis priestleyi</name>
    <dbReference type="NCBI Taxonomy" id="268141"/>
    <lineage>
        <taxon>Bacteria</taxon>
        <taxon>Bacillati</taxon>
        <taxon>Cyanobacteriota</taxon>
        <taxon>Cyanophyceae</taxon>
        <taxon>Leptolyngbyales</taxon>
        <taxon>Leptolyngbyaceae</taxon>
        <taxon>Phormidesmis</taxon>
    </lineage>
</organism>
<gene>
    <name evidence="1" type="ORF">DCF15_08545</name>
</gene>
<dbReference type="AlphaFoldDB" id="A0A2W4XK53"/>
<dbReference type="GO" id="GO:0016740">
    <property type="term" value="F:transferase activity"/>
    <property type="evidence" value="ECO:0007669"/>
    <property type="project" value="UniProtKB-KW"/>
</dbReference>
<evidence type="ECO:0000313" key="2">
    <source>
        <dbReference type="Proteomes" id="UP000249794"/>
    </source>
</evidence>